<sequence length="820" mass="86634">MQPLRVRPLVQALAGILCCSSLYAADAPPSSGTGSLLDAIRAAQAQQQAAGGKPPANPFAVPAKVDAKPEAKTDTKPAAQPVDLPKPPAAAAKATADIKPVAAKPGEIKPAETKPADAKPAEAKLVDTKAAPDAVPSPDKSTATAEAKAETKPVSKPQAKPIAARREVSILPPGVSQDGGGVTVRFDNADIYEVVQTILGDILHLDYIVDPGVNGKVNLNSVSPVSQADLFQLLQSVLAYNGVSIIRDGNLYKVVRDASAPRDTIGGSAVGEGGAVLQIVPMKFMKASALVNVLKSFVGPNATIQNDPTDRYLIIADRANNVKKLIEMIQVLDLDYLKQVQIKLIQVAKGDATELAKEMETMFKSSTMFNISGTDANKVSFMPIKRMNAILIIAQNEALLGAAENWLKVLDDEPKQGIGNRINIYQVRNSTAEHLANMVGQIYGAAPTSSGSSSSSTTSSSGQAPSRVVQKGAIPVVSAAGGSGDVQIIANEKNNSLIIKASPQDYLQIRKILESLDTVPRQVLIQANIVEVALTGSKKFGLEWWLNNEGISIDGRSYKSKGISLSGDGKTATFPFPSVNPGYGMGNTPIGSGRSGGLLYTILDAANNPFVLLQALASDSDVNIISSPRVMATDGKEATFEIIDSVATKTGSSTNSSGGLSETFQYKDAGIIFKFKPSINDSGLVQLELSGEVSEVADTSAANGANGQPRFKKRKVNTEITLQEGKTLLISGFIKEKRSNGSNGIPYVKDIPFLGGLFGADSKEVEKTELIFTVTPYIVRNAEDADRVGKLQDEALAQVKSFTNQLEREKNQQPPQKPAK</sequence>
<evidence type="ECO:0000256" key="9">
    <source>
        <dbReference type="ARBA" id="ARBA00023237"/>
    </source>
</evidence>
<feature type="domain" description="NolW-like" evidence="14">
    <location>
        <begin position="424"/>
        <end position="522"/>
    </location>
</feature>
<comment type="similarity">
    <text evidence="2">Belongs to the bacterial secretin family. GSP D subfamily.</text>
</comment>
<keyword evidence="6 12" id="KW-0732">Signal</keyword>
<dbReference type="InterPro" id="IPR005644">
    <property type="entry name" value="NolW-like"/>
</dbReference>
<dbReference type="PANTHER" id="PTHR30332">
    <property type="entry name" value="PROBABLE GENERAL SECRETION PATHWAY PROTEIN D"/>
    <property type="match status" value="1"/>
</dbReference>
<comment type="caution">
    <text evidence="16">The sequence shown here is derived from an EMBL/GenBank/DDBJ whole genome shotgun (WGS) entry which is preliminary data.</text>
</comment>
<gene>
    <name evidence="16" type="primary">gspD</name>
    <name evidence="16" type="ORF">PZA18_02265</name>
</gene>
<evidence type="ECO:0000313" key="17">
    <source>
        <dbReference type="Proteomes" id="UP001172778"/>
    </source>
</evidence>
<evidence type="ECO:0000256" key="7">
    <source>
        <dbReference type="ARBA" id="ARBA00022927"/>
    </source>
</evidence>
<evidence type="ECO:0000256" key="2">
    <source>
        <dbReference type="ARBA" id="ARBA00006980"/>
    </source>
</evidence>
<dbReference type="Pfam" id="PF21305">
    <property type="entry name" value="type_II_gspD_N0"/>
    <property type="match status" value="1"/>
</dbReference>
<evidence type="ECO:0000259" key="14">
    <source>
        <dbReference type="Pfam" id="PF03958"/>
    </source>
</evidence>
<dbReference type="InterPro" id="IPR038591">
    <property type="entry name" value="NolW-like_sf"/>
</dbReference>
<protein>
    <submittedName>
        <fullName evidence="16">Type II secretion system secretin GspD</fullName>
    </submittedName>
</protein>
<feature type="region of interest" description="Disordered" evidence="11">
    <location>
        <begin position="128"/>
        <end position="163"/>
    </location>
</feature>
<comment type="subcellular location">
    <subcellularLocation>
        <location evidence="1 10">Cell outer membrane</location>
    </subcellularLocation>
</comment>
<keyword evidence="9" id="KW-0998">Cell outer membrane</keyword>
<evidence type="ECO:0000256" key="1">
    <source>
        <dbReference type="ARBA" id="ARBA00004442"/>
    </source>
</evidence>
<evidence type="ECO:0000256" key="3">
    <source>
        <dbReference type="ARBA" id="ARBA00022448"/>
    </source>
</evidence>
<keyword evidence="3 10" id="KW-0813">Transport</keyword>
<keyword evidence="8" id="KW-0472">Membrane</keyword>
<evidence type="ECO:0000259" key="15">
    <source>
        <dbReference type="Pfam" id="PF21305"/>
    </source>
</evidence>
<dbReference type="InterPro" id="IPR050810">
    <property type="entry name" value="Bact_Secretion_Sys_Channel"/>
</dbReference>
<dbReference type="Pfam" id="PF00263">
    <property type="entry name" value="Secretin"/>
    <property type="match status" value="1"/>
</dbReference>
<dbReference type="PRINTS" id="PR00811">
    <property type="entry name" value="BCTERIALGSPD"/>
</dbReference>
<dbReference type="InterPro" id="IPR013356">
    <property type="entry name" value="T2SS_GspD"/>
</dbReference>
<dbReference type="Gene3D" id="3.30.1370.120">
    <property type="match status" value="3"/>
</dbReference>
<evidence type="ECO:0000256" key="5">
    <source>
        <dbReference type="ARBA" id="ARBA00022692"/>
    </source>
</evidence>
<dbReference type="PANTHER" id="PTHR30332:SF25">
    <property type="entry name" value="SECRETIN XPSD"/>
    <property type="match status" value="1"/>
</dbReference>
<evidence type="ECO:0000256" key="6">
    <source>
        <dbReference type="ARBA" id="ARBA00022729"/>
    </source>
</evidence>
<evidence type="ECO:0000259" key="13">
    <source>
        <dbReference type="Pfam" id="PF00263"/>
    </source>
</evidence>
<feature type="region of interest" description="Disordered" evidence="11">
    <location>
        <begin position="447"/>
        <end position="466"/>
    </location>
</feature>
<organism evidence="16 17">
    <name type="scientific">Parachitinimonas caeni</name>
    <dbReference type="NCBI Taxonomy" id="3031301"/>
    <lineage>
        <taxon>Bacteria</taxon>
        <taxon>Pseudomonadati</taxon>
        <taxon>Pseudomonadota</taxon>
        <taxon>Betaproteobacteria</taxon>
        <taxon>Neisseriales</taxon>
        <taxon>Chitinibacteraceae</taxon>
        <taxon>Parachitinimonas</taxon>
    </lineage>
</organism>
<evidence type="ECO:0000313" key="16">
    <source>
        <dbReference type="EMBL" id="MDK2122870.1"/>
    </source>
</evidence>
<evidence type="ECO:0000256" key="11">
    <source>
        <dbReference type="SAM" id="MobiDB-lite"/>
    </source>
</evidence>
<feature type="domain" description="GspD-like N0" evidence="15">
    <location>
        <begin position="185"/>
        <end position="254"/>
    </location>
</feature>
<dbReference type="Proteomes" id="UP001172778">
    <property type="component" value="Unassembled WGS sequence"/>
</dbReference>
<dbReference type="InterPro" id="IPR004846">
    <property type="entry name" value="T2SS/T3SS_dom"/>
</dbReference>
<dbReference type="EMBL" id="JARRAF010000002">
    <property type="protein sequence ID" value="MDK2122870.1"/>
    <property type="molecule type" value="Genomic_DNA"/>
</dbReference>
<dbReference type="NCBIfam" id="TIGR02517">
    <property type="entry name" value="type_II_gspD"/>
    <property type="match status" value="1"/>
</dbReference>
<dbReference type="InterPro" id="IPR001775">
    <property type="entry name" value="GspD/PilQ"/>
</dbReference>
<name>A0ABT7DS27_9NEIS</name>
<evidence type="ECO:0000256" key="8">
    <source>
        <dbReference type="ARBA" id="ARBA00023136"/>
    </source>
</evidence>
<dbReference type="InterPro" id="IPR049371">
    <property type="entry name" value="GspD-like_N0"/>
</dbReference>
<dbReference type="Pfam" id="PF03958">
    <property type="entry name" value="Secretin_N"/>
    <property type="match status" value="1"/>
</dbReference>
<keyword evidence="17" id="KW-1185">Reference proteome</keyword>
<accession>A0ABT7DS27</accession>
<feature type="compositionally biased region" description="Low complexity" evidence="11">
    <location>
        <begin position="448"/>
        <end position="462"/>
    </location>
</feature>
<evidence type="ECO:0000256" key="12">
    <source>
        <dbReference type="SAM" id="SignalP"/>
    </source>
</evidence>
<feature type="signal peptide" evidence="12">
    <location>
        <begin position="1"/>
        <end position="24"/>
    </location>
</feature>
<feature type="compositionally biased region" description="Basic and acidic residues" evidence="11">
    <location>
        <begin position="65"/>
        <end position="75"/>
    </location>
</feature>
<feature type="domain" description="Type II/III secretion system secretin-like" evidence="13">
    <location>
        <begin position="615"/>
        <end position="780"/>
    </location>
</feature>
<feature type="chain" id="PRO_5047492268" evidence="12">
    <location>
        <begin position="25"/>
        <end position="820"/>
    </location>
</feature>
<keyword evidence="4" id="KW-1134">Transmembrane beta strand</keyword>
<evidence type="ECO:0000256" key="10">
    <source>
        <dbReference type="RuleBase" id="RU004004"/>
    </source>
</evidence>
<reference evidence="16" key="1">
    <citation type="submission" date="2023-03" db="EMBL/GenBank/DDBJ databases">
        <title>Chitinimonas shenzhenensis gen. nov., sp. nov., a novel member of family Burkholderiaceae isolated from activated sludge collected in Shen Zhen, China.</title>
        <authorList>
            <person name="Wang X."/>
        </authorList>
    </citation>
    <scope>NUCLEOTIDE SEQUENCE</scope>
    <source>
        <strain evidence="16">DQS-5</strain>
    </source>
</reference>
<dbReference type="RefSeq" id="WP_284099157.1">
    <property type="nucleotide sequence ID" value="NZ_JARRAF010000002.1"/>
</dbReference>
<proteinExistence type="inferred from homology"/>
<keyword evidence="7" id="KW-0653">Protein transport</keyword>
<feature type="region of interest" description="Disordered" evidence="11">
    <location>
        <begin position="43"/>
        <end position="97"/>
    </location>
</feature>
<keyword evidence="5" id="KW-0812">Transmembrane</keyword>
<evidence type="ECO:0000256" key="4">
    <source>
        <dbReference type="ARBA" id="ARBA00022452"/>
    </source>
</evidence>